<feature type="transmembrane region" description="Helical" evidence="9">
    <location>
        <begin position="265"/>
        <end position="284"/>
    </location>
</feature>
<evidence type="ECO:0000256" key="2">
    <source>
        <dbReference type="ARBA" id="ARBA00005697"/>
    </source>
</evidence>
<evidence type="ECO:0000256" key="9">
    <source>
        <dbReference type="SAM" id="Phobius"/>
    </source>
</evidence>
<dbReference type="PANTHER" id="PTHR43337:SF1">
    <property type="entry name" value="XANTHINE_URACIL PERMEASE C887.17-RELATED"/>
    <property type="match status" value="1"/>
</dbReference>
<evidence type="ECO:0000256" key="7">
    <source>
        <dbReference type="ARBA" id="ARBA00023136"/>
    </source>
</evidence>
<evidence type="ECO:0000313" key="11">
    <source>
        <dbReference type="Proteomes" id="UP001208689"/>
    </source>
</evidence>
<dbReference type="PANTHER" id="PTHR43337">
    <property type="entry name" value="XANTHINE/URACIL PERMEASE C887.17-RELATED"/>
    <property type="match status" value="1"/>
</dbReference>
<evidence type="ECO:0000256" key="4">
    <source>
        <dbReference type="ARBA" id="ARBA00022475"/>
    </source>
</evidence>
<feature type="transmembrane region" description="Helical" evidence="9">
    <location>
        <begin position="99"/>
        <end position="117"/>
    </location>
</feature>
<keyword evidence="4 8" id="KW-1003">Cell membrane</keyword>
<feature type="transmembrane region" description="Helical" evidence="9">
    <location>
        <begin position="187"/>
        <end position="206"/>
    </location>
</feature>
<keyword evidence="3 8" id="KW-0813">Transport</keyword>
<dbReference type="InterPro" id="IPR026033">
    <property type="entry name" value="Azg-like_bact_archaea"/>
</dbReference>
<evidence type="ECO:0000256" key="8">
    <source>
        <dbReference type="PIRNR" id="PIRNR005353"/>
    </source>
</evidence>
<evidence type="ECO:0000313" key="10">
    <source>
        <dbReference type="EMBL" id="UYP45417.1"/>
    </source>
</evidence>
<sequence length="463" mass="49137">MSAETETKENSTGGFGEFLEKTFKLSENKTTVKTEVLAGITSFMTMAYIIVVNPGILSNEYGANQDFNAILFSTVLISAVMTIVMGLMSNNPYAVAPGMGLNAYISFALVGGGTITWEEMMGAIIIAGALLTIMSLTPISSGVLKAIPKSLRFGLAAGIGLFLVFIGLQDAGVVINNDATLVGMNNFGLTFALFLFGLIFTAVLMLKKVNGAFLIGIVTTAILGVIFSIGGWGTNVIDENFQSIAITEIAALPDTGTFFKFDLGVILKPALIIPIFTLAFTDLFDSVSTFLGVSEVGGLLDENGDPKNFKRTLVADSLTTFVSGFFGTSDATTYIESAAGVEEGGRTGLTAVVTGLCFLPFMFLSPLLAAVPLYATAPVLVLLGVLMFKPLANIDWTNLEDAIPAFLSMVMIPFTYSITNGIVFGVISFVLIKIVLGKIKEINAWLWLTFIFSVGALIAPIFL</sequence>
<feature type="transmembrane region" description="Helical" evidence="9">
    <location>
        <begin position="408"/>
        <end position="432"/>
    </location>
</feature>
<feature type="transmembrane region" description="Helical" evidence="9">
    <location>
        <begin position="444"/>
        <end position="462"/>
    </location>
</feature>
<reference evidence="10" key="1">
    <citation type="submission" date="2022-09" db="EMBL/GenBank/DDBJ databases">
        <title>Actin cytoskeleton and complex cell architecture in an #Asgard archaeon.</title>
        <authorList>
            <person name="Ponce Toledo R.I."/>
            <person name="Schleper C."/>
            <person name="Rodrigues Oliveira T."/>
            <person name="Wollweber F."/>
            <person name="Xu J."/>
            <person name="Rittmann S."/>
            <person name="Klingl A."/>
            <person name="Pilhofer M."/>
        </authorList>
    </citation>
    <scope>NUCLEOTIDE SEQUENCE</scope>
    <source>
        <strain evidence="10">B-35</strain>
    </source>
</reference>
<feature type="transmembrane region" description="Helical" evidence="9">
    <location>
        <begin position="36"/>
        <end position="57"/>
    </location>
</feature>
<keyword evidence="5 8" id="KW-0812">Transmembrane</keyword>
<dbReference type="InterPro" id="IPR006043">
    <property type="entry name" value="NCS2"/>
</dbReference>
<comment type="subcellular location">
    <subcellularLocation>
        <location evidence="1 8">Cell membrane</location>
        <topology evidence="1 8">Multi-pass membrane protein</topology>
    </subcellularLocation>
</comment>
<dbReference type="Pfam" id="PF00860">
    <property type="entry name" value="Xan_ur_permease"/>
    <property type="match status" value="1"/>
</dbReference>
<keyword evidence="6 8" id="KW-1133">Transmembrane helix</keyword>
<comment type="similarity">
    <text evidence="2 8">Belongs to the nucleobase:cation symporter-2 (NCS2) (TC 2.A.40) family. Azg-like subfamily.</text>
</comment>
<evidence type="ECO:0008006" key="12">
    <source>
        <dbReference type="Google" id="ProtNLM"/>
    </source>
</evidence>
<keyword evidence="7 8" id="KW-0472">Membrane</keyword>
<feature type="transmembrane region" description="Helical" evidence="9">
    <location>
        <begin position="367"/>
        <end position="388"/>
    </location>
</feature>
<feature type="transmembrane region" description="Helical" evidence="9">
    <location>
        <begin position="213"/>
        <end position="233"/>
    </location>
</feature>
<feature type="transmembrane region" description="Helical" evidence="9">
    <location>
        <begin position="123"/>
        <end position="144"/>
    </location>
</feature>
<keyword evidence="11" id="KW-1185">Reference proteome</keyword>
<evidence type="ECO:0000256" key="5">
    <source>
        <dbReference type="ARBA" id="ARBA00022692"/>
    </source>
</evidence>
<evidence type="ECO:0000256" key="6">
    <source>
        <dbReference type="ARBA" id="ARBA00022989"/>
    </source>
</evidence>
<feature type="transmembrane region" description="Helical" evidence="9">
    <location>
        <begin position="151"/>
        <end position="175"/>
    </location>
</feature>
<dbReference type="Proteomes" id="UP001208689">
    <property type="component" value="Chromosome"/>
</dbReference>
<dbReference type="InterPro" id="IPR045018">
    <property type="entry name" value="Azg-like"/>
</dbReference>
<evidence type="ECO:0000256" key="1">
    <source>
        <dbReference type="ARBA" id="ARBA00004651"/>
    </source>
</evidence>
<protein>
    <recommendedName>
        <fullName evidence="12">NCS2 family permease</fullName>
    </recommendedName>
</protein>
<organism evidence="10 11">
    <name type="scientific">Candidatus Lokiarchaeum ossiferum</name>
    <dbReference type="NCBI Taxonomy" id="2951803"/>
    <lineage>
        <taxon>Archaea</taxon>
        <taxon>Promethearchaeati</taxon>
        <taxon>Promethearchaeota</taxon>
        <taxon>Promethearchaeia</taxon>
        <taxon>Promethearchaeales</taxon>
        <taxon>Promethearchaeaceae</taxon>
        <taxon>Candidatus Lokiarchaeum</taxon>
    </lineage>
</organism>
<evidence type="ECO:0000256" key="3">
    <source>
        <dbReference type="ARBA" id="ARBA00022448"/>
    </source>
</evidence>
<gene>
    <name evidence="10" type="ORF">NEF87_001702</name>
</gene>
<feature type="transmembrane region" description="Helical" evidence="9">
    <location>
        <begin position="69"/>
        <end position="87"/>
    </location>
</feature>
<accession>A0ABY6HRB6</accession>
<proteinExistence type="inferred from homology"/>
<dbReference type="PIRSF" id="PIRSF005353">
    <property type="entry name" value="PbuG"/>
    <property type="match status" value="1"/>
</dbReference>
<name>A0ABY6HRB6_9ARCH</name>
<dbReference type="EMBL" id="CP104013">
    <property type="protein sequence ID" value="UYP45417.1"/>
    <property type="molecule type" value="Genomic_DNA"/>
</dbReference>